<comment type="caution">
    <text evidence="3">The sequence shown here is derived from an EMBL/GenBank/DDBJ whole genome shotgun (WGS) entry which is preliminary data.</text>
</comment>
<comment type="similarity">
    <text evidence="1">Belongs to the isochorismatase family.</text>
</comment>
<dbReference type="EMBL" id="SSMQ01000012">
    <property type="protein sequence ID" value="TKD08877.1"/>
    <property type="molecule type" value="Genomic_DNA"/>
</dbReference>
<reference evidence="3 4" key="1">
    <citation type="submission" date="2019-04" db="EMBL/GenBank/DDBJ databases">
        <authorList>
            <person name="Li Y."/>
            <person name="Wang J."/>
        </authorList>
    </citation>
    <scope>NUCLEOTIDE SEQUENCE [LARGE SCALE GENOMIC DNA]</scope>
    <source>
        <strain evidence="3 4">DSM 14668</strain>
    </source>
</reference>
<dbReference type="AlphaFoldDB" id="A0A4U1JDI4"/>
<sequence>MNHKELPLPVFYDHKSAEKWGHRPKEELLFVAAEDWRKALDIRPAGADKTNVHLLLIDVQKDFCHPEGALFVAGRSGRGAIDDNRRIAEFIYKNLDVLTAITTTMDTHFSHQIFFPSFWVDREGKPLTAHRVITTRDVDAGEVRPNPAMAKWLCGGNYPWLVKQVRHYCEELEKAGKYTLYLWPPHCLLGSDGHALVGAIHEARLFHSYVRGAQSWVEVKGGNPLTENYSVLSPEVLTRFDGQPLGQKNTLFLKTLLAADVVIIAGQAASHCVKSSIDDILSEIASVDAALARKIYLLTDCMSAVTVPDGKGGLAADFTPEADKALAKFAAAGMNLVKSTDEIGRWLK</sequence>
<dbReference type="OrthoDB" id="9791276at2"/>
<dbReference type="PANTHER" id="PTHR11080:SF2">
    <property type="entry name" value="LD05707P"/>
    <property type="match status" value="1"/>
</dbReference>
<evidence type="ECO:0000313" key="3">
    <source>
        <dbReference type="EMBL" id="TKD08877.1"/>
    </source>
</evidence>
<dbReference type="PANTHER" id="PTHR11080">
    <property type="entry name" value="PYRAZINAMIDASE/NICOTINAMIDASE"/>
    <property type="match status" value="1"/>
</dbReference>
<protein>
    <submittedName>
        <fullName evidence="3">Nicotinamidase</fullName>
    </submittedName>
</protein>
<evidence type="ECO:0000313" key="4">
    <source>
        <dbReference type="Proteomes" id="UP000309215"/>
    </source>
</evidence>
<name>A0A4U1JDI4_9BACT</name>
<proteinExistence type="inferred from homology"/>
<dbReference type="SUPFAM" id="SSF52499">
    <property type="entry name" value="Isochorismatase-like hydrolases"/>
    <property type="match status" value="1"/>
</dbReference>
<dbReference type="InterPro" id="IPR052347">
    <property type="entry name" value="Isochorismatase_Nicotinamidase"/>
</dbReference>
<evidence type="ECO:0000256" key="2">
    <source>
        <dbReference type="ARBA" id="ARBA00022801"/>
    </source>
</evidence>
<dbReference type="Proteomes" id="UP000309215">
    <property type="component" value="Unassembled WGS sequence"/>
</dbReference>
<evidence type="ECO:0000256" key="1">
    <source>
        <dbReference type="ARBA" id="ARBA00006336"/>
    </source>
</evidence>
<dbReference type="GO" id="GO:0016787">
    <property type="term" value="F:hydrolase activity"/>
    <property type="evidence" value="ECO:0007669"/>
    <property type="project" value="UniProtKB-KW"/>
</dbReference>
<dbReference type="RefSeq" id="WP_136929476.1">
    <property type="nucleotide sequence ID" value="NZ_SSMQ01000012.1"/>
</dbReference>
<organism evidence="3 4">
    <name type="scientific">Polyangium fumosum</name>
    <dbReference type="NCBI Taxonomy" id="889272"/>
    <lineage>
        <taxon>Bacteria</taxon>
        <taxon>Pseudomonadati</taxon>
        <taxon>Myxococcota</taxon>
        <taxon>Polyangia</taxon>
        <taxon>Polyangiales</taxon>
        <taxon>Polyangiaceae</taxon>
        <taxon>Polyangium</taxon>
    </lineage>
</organism>
<keyword evidence="2" id="KW-0378">Hydrolase</keyword>
<keyword evidence="4" id="KW-1185">Reference proteome</keyword>
<dbReference type="InterPro" id="IPR036380">
    <property type="entry name" value="Isochorismatase-like_sf"/>
</dbReference>
<accession>A0A4U1JDI4</accession>
<gene>
    <name evidence="3" type="ORF">E8A74_13890</name>
</gene>
<dbReference type="Gene3D" id="3.40.50.850">
    <property type="entry name" value="Isochorismatase-like"/>
    <property type="match status" value="1"/>
</dbReference>